<evidence type="ECO:0000256" key="14">
    <source>
        <dbReference type="PIRNR" id="PIRNR000977"/>
    </source>
</evidence>
<sequence length="481" mass="54878">MQTFFWHDYETSGADSRRDRPVQFAGVRTTLDLEIVGEPVMFYGKPSMEMPPHPDACMITGIIPQLTEREGLNEAGFAARVHEQLAAPGTCGVGYNSLRFDDEFTRQMLYRNFYEPYGREWENGNSRWDLIDLVRLCQALRPEGIVWPTREDGSPSFKLEQLARANQIKQEHAHDALSDVHALIDLARLIRVRQPRLWDWYYGLRRKQKVFELLDVVNMTPVVHVSSRYPASRHCLAVIAPLAPHPSRPGEVIVYDLATDPAEWLALDEDEIADRIFTARADLPEGIERIPLRTVRANHAPALAPLSVLQGVDLGRLQLDQARCLAHRDVLHAVEGLPEKLRRVFQRAAELPPPEDPELALYGGGFLPDADKRLLAQVRATPPEQLGTRVFPFRDARYPELLFRYRARNWPETLDADERARWEAFRQARLTRHTALTGLTLDDYFARLAELRNDPQAQGKLALLDQLQAWGEQLAAGIDNR</sequence>
<evidence type="ECO:0000256" key="6">
    <source>
        <dbReference type="ARBA" id="ARBA00022723"/>
    </source>
</evidence>
<dbReference type="NCBIfam" id="NF008746">
    <property type="entry name" value="PRK11779.1"/>
    <property type="match status" value="1"/>
</dbReference>
<evidence type="ECO:0000259" key="16">
    <source>
        <dbReference type="PROSITE" id="PS51785"/>
    </source>
</evidence>
<gene>
    <name evidence="17" type="primary">sbcB</name>
    <name evidence="17" type="ORF">ACFPME_00800</name>
</gene>
<protein>
    <recommendedName>
        <fullName evidence="4 14">Exodeoxyribonuclease I</fullName>
        <ecNumber evidence="3 14">3.1.11.1</ecNumber>
    </recommendedName>
</protein>
<organism evidence="17 18">
    <name type="scientific">Rhodanobacter umsongensis</name>
    <dbReference type="NCBI Taxonomy" id="633153"/>
    <lineage>
        <taxon>Bacteria</taxon>
        <taxon>Pseudomonadati</taxon>
        <taxon>Pseudomonadota</taxon>
        <taxon>Gammaproteobacteria</taxon>
        <taxon>Lysobacterales</taxon>
        <taxon>Rhodanobacteraceae</taxon>
        <taxon>Rhodanobacter</taxon>
    </lineage>
</organism>
<reference evidence="18" key="1">
    <citation type="journal article" date="2019" name="Int. J. Syst. Evol. Microbiol.">
        <title>The Global Catalogue of Microorganisms (GCM) 10K type strain sequencing project: providing services to taxonomists for standard genome sequencing and annotation.</title>
        <authorList>
            <consortium name="The Broad Institute Genomics Platform"/>
            <consortium name="The Broad Institute Genome Sequencing Center for Infectious Disease"/>
            <person name="Wu L."/>
            <person name="Ma J."/>
        </authorList>
    </citation>
    <scope>NUCLEOTIDE SEQUENCE [LARGE SCALE GENOMIC DNA]</scope>
    <source>
        <strain evidence="18">JCM 17130</strain>
    </source>
</reference>
<evidence type="ECO:0000256" key="9">
    <source>
        <dbReference type="ARBA" id="ARBA00022839"/>
    </source>
</evidence>
<evidence type="ECO:0000256" key="5">
    <source>
        <dbReference type="ARBA" id="ARBA00022722"/>
    </source>
</evidence>
<dbReference type="GO" id="GO:0008310">
    <property type="term" value="F:single-stranded DNA 3'-5' DNA exonuclease activity"/>
    <property type="evidence" value="ECO:0007669"/>
    <property type="project" value="UniProtKB-EC"/>
</dbReference>
<dbReference type="SUPFAM" id="SSF53098">
    <property type="entry name" value="Ribonuclease H-like"/>
    <property type="match status" value="1"/>
</dbReference>
<comment type="cofactor">
    <cofactor evidence="2">
        <name>Mg(2+)</name>
        <dbReference type="ChEBI" id="CHEBI:18420"/>
    </cofactor>
</comment>
<dbReference type="PROSITE" id="PS51785">
    <property type="entry name" value="EXOI_C"/>
    <property type="match status" value="1"/>
</dbReference>
<dbReference type="InterPro" id="IPR036397">
    <property type="entry name" value="RNaseH_sf"/>
</dbReference>
<comment type="catalytic activity">
    <reaction evidence="1 14">
        <text>Exonucleolytic cleavage in the 3'- to 5'-direction to yield nucleoside 5'-phosphates.</text>
        <dbReference type="EC" id="3.1.11.1"/>
    </reaction>
</comment>
<evidence type="ECO:0000256" key="8">
    <source>
        <dbReference type="ARBA" id="ARBA00022801"/>
    </source>
</evidence>
<dbReference type="InterPro" id="IPR058561">
    <property type="entry name" value="Exonuc_1_C"/>
</dbReference>
<evidence type="ECO:0000256" key="11">
    <source>
        <dbReference type="ARBA" id="ARBA00023125"/>
    </source>
</evidence>
<keyword evidence="9 14" id="KW-0269">Exonuclease</keyword>
<name>A0ABW0JGF9_9GAMM</name>
<dbReference type="Gene3D" id="1.20.1280.70">
    <property type="entry name" value="Exonuclease ExoI, domain 3"/>
    <property type="match status" value="1"/>
</dbReference>
<keyword evidence="12 14" id="KW-0234">DNA repair</keyword>
<dbReference type="Pfam" id="PF00929">
    <property type="entry name" value="RNase_T"/>
    <property type="match status" value="1"/>
</dbReference>
<feature type="domain" description="ExoI C-terminal" evidence="16">
    <location>
        <begin position="353"/>
        <end position="475"/>
    </location>
</feature>
<dbReference type="PROSITE" id="PS51784">
    <property type="entry name" value="EXOI_SH3"/>
    <property type="match status" value="1"/>
</dbReference>
<proteinExistence type="predicted"/>
<keyword evidence="7 14" id="KW-0227">DNA damage</keyword>
<dbReference type="EC" id="3.1.11.1" evidence="3 14"/>
<dbReference type="InterPro" id="IPR034747">
    <property type="entry name" value="EXOI_SH3"/>
</dbReference>
<dbReference type="InterPro" id="IPR013620">
    <property type="entry name" value="Exonuc_1_SH3"/>
</dbReference>
<evidence type="ECO:0000313" key="18">
    <source>
        <dbReference type="Proteomes" id="UP001596013"/>
    </source>
</evidence>
<dbReference type="CDD" id="cd06138">
    <property type="entry name" value="ExoI_N"/>
    <property type="match status" value="1"/>
</dbReference>
<dbReference type="Pfam" id="PF08411">
    <property type="entry name" value="ExoI_SH3"/>
    <property type="match status" value="1"/>
</dbReference>
<dbReference type="RefSeq" id="WP_377301054.1">
    <property type="nucleotide sequence ID" value="NZ_JBHSMK010000002.1"/>
</dbReference>
<evidence type="ECO:0000256" key="1">
    <source>
        <dbReference type="ARBA" id="ARBA00000563"/>
    </source>
</evidence>
<dbReference type="Gene3D" id="1.10.287.1240">
    <property type="match status" value="1"/>
</dbReference>
<dbReference type="Proteomes" id="UP001596013">
    <property type="component" value="Unassembled WGS sequence"/>
</dbReference>
<evidence type="ECO:0000256" key="2">
    <source>
        <dbReference type="ARBA" id="ARBA00001946"/>
    </source>
</evidence>
<dbReference type="Gene3D" id="3.30.420.10">
    <property type="entry name" value="Ribonuclease H-like superfamily/Ribonuclease H"/>
    <property type="match status" value="1"/>
</dbReference>
<dbReference type="Pfam" id="PF26016">
    <property type="entry name" value="ExoI_C"/>
    <property type="match status" value="1"/>
</dbReference>
<evidence type="ECO:0000313" key="17">
    <source>
        <dbReference type="EMBL" id="MFC5435085.1"/>
    </source>
</evidence>
<dbReference type="InterPro" id="IPR038649">
    <property type="entry name" value="EXOI_SH3_sf"/>
</dbReference>
<evidence type="ECO:0000256" key="4">
    <source>
        <dbReference type="ARBA" id="ARBA00019900"/>
    </source>
</evidence>
<evidence type="ECO:0000256" key="3">
    <source>
        <dbReference type="ARBA" id="ARBA00012108"/>
    </source>
</evidence>
<evidence type="ECO:0000256" key="13">
    <source>
        <dbReference type="ARBA" id="ARBA00046792"/>
    </source>
</evidence>
<keyword evidence="11" id="KW-0238">DNA-binding</keyword>
<feature type="domain" description="ExoI SH3-like" evidence="15">
    <location>
        <begin position="195"/>
        <end position="349"/>
    </location>
</feature>
<keyword evidence="10" id="KW-0460">Magnesium</keyword>
<dbReference type="InterPro" id="IPR023607">
    <property type="entry name" value="Exodeoxyribonuclease_I"/>
</dbReference>
<evidence type="ECO:0000256" key="12">
    <source>
        <dbReference type="ARBA" id="ARBA00023204"/>
    </source>
</evidence>
<dbReference type="Gene3D" id="3.30.1520.20">
    <property type="entry name" value="Exonuclease ExoI, domain 2"/>
    <property type="match status" value="1"/>
</dbReference>
<comment type="caution">
    <text evidence="17">The sequence shown here is derived from an EMBL/GenBank/DDBJ whole genome shotgun (WGS) entry which is preliminary data.</text>
</comment>
<accession>A0ABW0JGF9</accession>
<evidence type="ECO:0000259" key="15">
    <source>
        <dbReference type="PROSITE" id="PS51784"/>
    </source>
</evidence>
<keyword evidence="6" id="KW-0479">Metal-binding</keyword>
<evidence type="ECO:0000256" key="7">
    <source>
        <dbReference type="ARBA" id="ARBA00022763"/>
    </source>
</evidence>
<dbReference type="InterPro" id="IPR013520">
    <property type="entry name" value="Ribonucl_H"/>
</dbReference>
<comment type="subunit">
    <text evidence="13">Monomer. Interacts with ssb (via C-terminus); this interaction stimulates the exonuclease activity by recruiting the enzyme to its substrate.</text>
</comment>
<keyword evidence="18" id="KW-1185">Reference proteome</keyword>
<dbReference type="InterPro" id="IPR012337">
    <property type="entry name" value="RNaseH-like_sf"/>
</dbReference>
<dbReference type="EMBL" id="JBHSMK010000002">
    <property type="protein sequence ID" value="MFC5435085.1"/>
    <property type="molecule type" value="Genomic_DNA"/>
</dbReference>
<keyword evidence="8 14" id="KW-0378">Hydrolase</keyword>
<keyword evidence="5 14" id="KW-0540">Nuclease</keyword>
<evidence type="ECO:0000256" key="10">
    <source>
        <dbReference type="ARBA" id="ARBA00022842"/>
    </source>
</evidence>
<dbReference type="PIRSF" id="PIRSF000977">
    <property type="entry name" value="Exodeoxyribonuclease_I"/>
    <property type="match status" value="1"/>
</dbReference>